<keyword evidence="24" id="KW-1185">Reference proteome</keyword>
<evidence type="ECO:0000256" key="2">
    <source>
        <dbReference type="ARBA" id="ARBA00012727"/>
    </source>
</evidence>
<evidence type="ECO:0000256" key="4">
    <source>
        <dbReference type="ARBA" id="ARBA00022679"/>
    </source>
</evidence>
<dbReference type="SUPFAM" id="SSF50249">
    <property type="entry name" value="Nucleic acid-binding proteins"/>
    <property type="match status" value="1"/>
</dbReference>
<keyword evidence="7" id="KW-0479">Metal-binding</keyword>
<gene>
    <name evidence="23" type="primary">ligD</name>
    <name evidence="23" type="ORF">WG926_15100</name>
</gene>
<keyword evidence="13" id="KW-0239">DNA-directed DNA polymerase</keyword>
<dbReference type="NCBIfam" id="TIGR02777">
    <property type="entry name" value="LigD_PE_dom"/>
    <property type="match status" value="1"/>
</dbReference>
<dbReference type="InterPro" id="IPR012340">
    <property type="entry name" value="NA-bd_OB-fold"/>
</dbReference>
<dbReference type="CDD" id="cd04862">
    <property type="entry name" value="PaeLigD_Pol_like"/>
    <property type="match status" value="1"/>
</dbReference>
<dbReference type="CDD" id="cd07971">
    <property type="entry name" value="OBF_DNA_ligase_LigD"/>
    <property type="match status" value="1"/>
</dbReference>
<evidence type="ECO:0000256" key="10">
    <source>
        <dbReference type="ARBA" id="ARBA00022801"/>
    </source>
</evidence>
<evidence type="ECO:0000256" key="3">
    <source>
        <dbReference type="ARBA" id="ARBA00022598"/>
    </source>
</evidence>
<keyword evidence="14" id="KW-0238">DNA-binding</keyword>
<keyword evidence="9" id="KW-0227">DNA damage</keyword>
<dbReference type="PANTHER" id="PTHR42705">
    <property type="entry name" value="BIFUNCTIONAL NON-HOMOLOGOUS END JOINING PROTEIN LIGD"/>
    <property type="match status" value="1"/>
</dbReference>
<reference evidence="23 24" key="1">
    <citation type="submission" date="2024-03" db="EMBL/GenBank/DDBJ databases">
        <title>High-quality draft genome sequencing of Tistrella sp. BH-R2-4.</title>
        <authorList>
            <person name="Dong C."/>
        </authorList>
    </citation>
    <scope>NUCLEOTIDE SEQUENCE [LARGE SCALE GENOMIC DNA]</scope>
    <source>
        <strain evidence="23 24">BH-R2-4</strain>
    </source>
</reference>
<dbReference type="InterPro" id="IPR014144">
    <property type="entry name" value="LigD_PE_domain"/>
</dbReference>
<dbReference type="Gene3D" id="3.90.920.10">
    <property type="entry name" value="DNA primase, PRIM domain"/>
    <property type="match status" value="1"/>
</dbReference>
<dbReference type="Gene3D" id="2.40.50.140">
    <property type="entry name" value="Nucleic acid-binding proteins"/>
    <property type="match status" value="1"/>
</dbReference>
<keyword evidence="16" id="KW-0234">DNA repair</keyword>
<evidence type="ECO:0000256" key="21">
    <source>
        <dbReference type="SAM" id="MobiDB-lite"/>
    </source>
</evidence>
<dbReference type="NCBIfam" id="TIGR02779">
    <property type="entry name" value="NHEJ_ligase_lig"/>
    <property type="match status" value="1"/>
</dbReference>
<dbReference type="Pfam" id="PF01068">
    <property type="entry name" value="DNA_ligase_A_M"/>
    <property type="match status" value="1"/>
</dbReference>
<keyword evidence="17" id="KW-0464">Manganese</keyword>
<evidence type="ECO:0000256" key="9">
    <source>
        <dbReference type="ARBA" id="ARBA00022763"/>
    </source>
</evidence>
<dbReference type="Pfam" id="PF04679">
    <property type="entry name" value="DNA_ligase_A_C"/>
    <property type="match status" value="1"/>
</dbReference>
<dbReference type="Gene3D" id="3.30.1490.70">
    <property type="match status" value="1"/>
</dbReference>
<organism evidence="23 24">
    <name type="scientific">Tistrella arctica</name>
    <dbReference type="NCBI Taxonomy" id="3133430"/>
    <lineage>
        <taxon>Bacteria</taxon>
        <taxon>Pseudomonadati</taxon>
        <taxon>Pseudomonadota</taxon>
        <taxon>Alphaproteobacteria</taxon>
        <taxon>Geminicoccales</taxon>
        <taxon>Geminicoccaceae</taxon>
        <taxon>Tistrella</taxon>
    </lineage>
</organism>
<keyword evidence="10" id="KW-0378">Hydrolase</keyword>
<keyword evidence="18" id="KW-0511">Multifunctional enzyme</keyword>
<keyword evidence="4" id="KW-0808">Transferase</keyword>
<evidence type="ECO:0000256" key="20">
    <source>
        <dbReference type="ARBA" id="ARBA00034003"/>
    </source>
</evidence>
<keyword evidence="8" id="KW-0547">Nucleotide-binding</keyword>
<protein>
    <recommendedName>
        <fullName evidence="2">DNA ligase (ATP)</fullName>
        <ecNumber evidence="2">6.5.1.1</ecNumber>
    </recommendedName>
    <alternativeName>
        <fullName evidence="19">NHEJ DNA polymerase</fullName>
    </alternativeName>
</protein>
<evidence type="ECO:0000256" key="1">
    <source>
        <dbReference type="ARBA" id="ARBA00001936"/>
    </source>
</evidence>
<dbReference type="NCBIfam" id="TIGR02778">
    <property type="entry name" value="ligD_pol"/>
    <property type="match status" value="1"/>
</dbReference>
<keyword evidence="3 23" id="KW-0436">Ligase</keyword>
<proteinExistence type="predicted"/>
<comment type="catalytic activity">
    <reaction evidence="20">
        <text>ATP + (deoxyribonucleotide)n-3'-hydroxyl + 5'-phospho-(deoxyribonucleotide)m = (deoxyribonucleotide)n+m + AMP + diphosphate.</text>
        <dbReference type="EC" id="6.5.1.1"/>
    </reaction>
</comment>
<dbReference type="CDD" id="cd07906">
    <property type="entry name" value="Adenylation_DNA_ligase_LigD_LigC"/>
    <property type="match status" value="1"/>
</dbReference>
<dbReference type="Gene3D" id="3.30.470.30">
    <property type="entry name" value="DNA ligase/mRNA capping enzyme"/>
    <property type="match status" value="1"/>
</dbReference>
<keyword evidence="12" id="KW-0067">ATP-binding</keyword>
<feature type="region of interest" description="Disordered" evidence="21">
    <location>
        <begin position="1"/>
        <end position="38"/>
    </location>
</feature>
<evidence type="ECO:0000313" key="24">
    <source>
        <dbReference type="Proteomes" id="UP001413721"/>
    </source>
</evidence>
<keyword evidence="11" id="KW-0269">Exonuclease</keyword>
<dbReference type="InterPro" id="IPR014145">
    <property type="entry name" value="LigD_pol_dom"/>
</dbReference>
<dbReference type="InterPro" id="IPR014143">
    <property type="entry name" value="NHEJ_ligase_prk"/>
</dbReference>
<feature type="domain" description="ATP-dependent DNA ligase family profile" evidence="22">
    <location>
        <begin position="313"/>
        <end position="396"/>
    </location>
</feature>
<keyword evidence="15" id="KW-0233">DNA recombination</keyword>
<evidence type="ECO:0000256" key="17">
    <source>
        <dbReference type="ARBA" id="ARBA00023211"/>
    </source>
</evidence>
<evidence type="ECO:0000256" key="19">
    <source>
        <dbReference type="ARBA" id="ARBA00029943"/>
    </source>
</evidence>
<comment type="caution">
    <text evidence="23">The sequence shown here is derived from an EMBL/GenBank/DDBJ whole genome shotgun (WGS) entry which is preliminary data.</text>
</comment>
<dbReference type="InterPro" id="IPR014146">
    <property type="entry name" value="LigD_ligase_dom"/>
</dbReference>
<dbReference type="PROSITE" id="PS50160">
    <property type="entry name" value="DNA_LIGASE_A3"/>
    <property type="match status" value="1"/>
</dbReference>
<dbReference type="Pfam" id="PF13298">
    <property type="entry name" value="LigD_N"/>
    <property type="match status" value="1"/>
</dbReference>
<keyword evidence="5" id="KW-0548">Nucleotidyltransferase</keyword>
<evidence type="ECO:0000313" key="23">
    <source>
        <dbReference type="EMBL" id="MEN2989642.1"/>
    </source>
</evidence>
<dbReference type="EMBL" id="JBBKTW010000005">
    <property type="protein sequence ID" value="MEN2989642.1"/>
    <property type="molecule type" value="Genomic_DNA"/>
</dbReference>
<dbReference type="Proteomes" id="UP001413721">
    <property type="component" value="Unassembled WGS sequence"/>
</dbReference>
<comment type="cofactor">
    <cofactor evidence="1">
        <name>Mn(2+)</name>
        <dbReference type="ChEBI" id="CHEBI:29035"/>
    </cofactor>
</comment>
<name>A0ABU9YLP4_9PROT</name>
<dbReference type="SUPFAM" id="SSF56091">
    <property type="entry name" value="DNA ligase/mRNA capping enzyme, catalytic domain"/>
    <property type="match status" value="1"/>
</dbReference>
<evidence type="ECO:0000256" key="5">
    <source>
        <dbReference type="ARBA" id="ARBA00022695"/>
    </source>
</evidence>
<evidence type="ECO:0000259" key="22">
    <source>
        <dbReference type="PROSITE" id="PS50160"/>
    </source>
</evidence>
<evidence type="ECO:0000256" key="15">
    <source>
        <dbReference type="ARBA" id="ARBA00023172"/>
    </source>
</evidence>
<sequence length="830" mass="89977">MASTPPPDDPLTRYRARRDFSRTPEPDAGPAKPATAPARRLTYAIQKHAARRLHYDLRLEWGGVLKSWAITRGPSLDPAQKRLAVRTEDHPLSYAGFEGRIPQGEYGGGDVLLWDRGGWEPLGDAGAGLEAGRLDFVIHGERLRGRFVLVKMAPRAGRKPEKRENWLLIKRDDADADPGRDITRTHQTSVKAGHEPPPPSAAPPDFVEPALATLVDRPPRGNGWVFEIKLDGYRALASISGDRVIIRTRSGLDWTARYPGIASALARRGAAKPLDRVLLDGEITALDRDGRPDFATLQAVLTDGAADALSFGVFDLLAEGGQSLLHLPLSSRKVRLRALLDADDPQGDGIHVIDHAPGPGAALLDAVCAGGHEGLIAKRIDAPYRPGRGRTWLKIKCGHTQEFIVIGWSPSTAMRPFASLLLGLQDRGRCRYAGRVGSGFTSRSMADLARRLAALERAHPPVDAGDIDPSIRRTAHWVDPDLVVQVAFAGFTGDGQARQARFLGLRDDKPAGEVGPETARPIDEALDMTDTAETTIAGIRLTHPDKVLFPEQGVTKGALARWLDAASDLMLPHLRNRLVSLVRCPDGHDKACFFQRHAGAGLPRSIARKAMAEKDGGTAAYLYLRDTAGVIGAAQMGVLEFHIWGSHVDRPDRPDRLVFDLDPDPAVDFPAVRQAAFDLRDALDALGLRSLPLLTGGKGIHVVAPIGRRHGWPVIAAAAKALAQRFADHDPARYVATMSKAKRRGRIFIDHFRNARSATAICPWSPRARPGAPVARPVTWADLPDIDRADAFRITDPLPGADPWAGYDGIRQSLSAAALRALGVDPRQPG</sequence>
<dbReference type="InterPro" id="IPR033651">
    <property type="entry name" value="PaeLigD_Pol-like"/>
</dbReference>
<evidence type="ECO:0000256" key="18">
    <source>
        <dbReference type="ARBA" id="ARBA00023268"/>
    </source>
</evidence>
<keyword evidence="6" id="KW-0540">Nuclease</keyword>
<evidence type="ECO:0000256" key="6">
    <source>
        <dbReference type="ARBA" id="ARBA00022722"/>
    </source>
</evidence>
<dbReference type="Pfam" id="PF21686">
    <property type="entry name" value="LigD_Prim-Pol"/>
    <property type="match status" value="1"/>
</dbReference>
<dbReference type="EC" id="6.5.1.1" evidence="2"/>
<dbReference type="RefSeq" id="WP_345937667.1">
    <property type="nucleotide sequence ID" value="NZ_JBBKTW010000005.1"/>
</dbReference>
<dbReference type="PANTHER" id="PTHR42705:SF2">
    <property type="entry name" value="BIFUNCTIONAL NON-HOMOLOGOUS END JOINING PROTEIN LIGD"/>
    <property type="match status" value="1"/>
</dbReference>
<evidence type="ECO:0000256" key="7">
    <source>
        <dbReference type="ARBA" id="ARBA00022723"/>
    </source>
</evidence>
<evidence type="ECO:0000256" key="16">
    <source>
        <dbReference type="ARBA" id="ARBA00023204"/>
    </source>
</evidence>
<dbReference type="InterPro" id="IPR052171">
    <property type="entry name" value="NHEJ_LigD"/>
</dbReference>
<evidence type="ECO:0000256" key="11">
    <source>
        <dbReference type="ARBA" id="ARBA00022839"/>
    </source>
</evidence>
<dbReference type="NCBIfam" id="TIGR02776">
    <property type="entry name" value="NHEJ_ligase_prk"/>
    <property type="match status" value="1"/>
</dbReference>
<dbReference type="GO" id="GO:0003910">
    <property type="term" value="F:DNA ligase (ATP) activity"/>
    <property type="evidence" value="ECO:0007669"/>
    <property type="project" value="UniProtKB-EC"/>
</dbReference>
<dbReference type="InterPro" id="IPR012309">
    <property type="entry name" value="DNA_ligase_ATP-dep_C"/>
</dbReference>
<accession>A0ABU9YLP4</accession>
<evidence type="ECO:0000256" key="14">
    <source>
        <dbReference type="ARBA" id="ARBA00023125"/>
    </source>
</evidence>
<dbReference type="InterPro" id="IPR012310">
    <property type="entry name" value="DNA_ligase_ATP-dep_cent"/>
</dbReference>
<evidence type="ECO:0000256" key="8">
    <source>
        <dbReference type="ARBA" id="ARBA00022741"/>
    </source>
</evidence>
<evidence type="ECO:0000256" key="12">
    <source>
        <dbReference type="ARBA" id="ARBA00022840"/>
    </source>
</evidence>
<evidence type="ECO:0000256" key="13">
    <source>
        <dbReference type="ARBA" id="ARBA00022932"/>
    </source>
</evidence>